<accession>A0AAQ4DXU9</accession>
<dbReference type="Proteomes" id="UP001321473">
    <property type="component" value="Unassembled WGS sequence"/>
</dbReference>
<keyword evidence="4" id="KW-1185">Reference proteome</keyword>
<dbReference type="InterPro" id="IPR017853">
    <property type="entry name" value="GH"/>
</dbReference>
<reference evidence="3 4" key="1">
    <citation type="journal article" date="2023" name="Arcadia Sci">
        <title>De novo assembly of a long-read Amblyomma americanum tick genome.</title>
        <authorList>
            <person name="Chou S."/>
            <person name="Poskanzer K.E."/>
            <person name="Rollins M."/>
            <person name="Thuy-Boun P.S."/>
        </authorList>
    </citation>
    <scope>NUCLEOTIDE SEQUENCE [LARGE SCALE GENOMIC DNA]</scope>
    <source>
        <strain evidence="3">F_SG_1</strain>
        <tissue evidence="3">Salivary glands</tissue>
    </source>
</reference>
<feature type="region of interest" description="Disordered" evidence="1">
    <location>
        <begin position="1"/>
        <end position="90"/>
    </location>
</feature>
<evidence type="ECO:0000256" key="1">
    <source>
        <dbReference type="SAM" id="MobiDB-lite"/>
    </source>
</evidence>
<dbReference type="Gene3D" id="3.20.20.80">
    <property type="entry name" value="Glycosidases"/>
    <property type="match status" value="1"/>
</dbReference>
<name>A0AAQ4DXU9_AMBAM</name>
<evidence type="ECO:0008006" key="5">
    <source>
        <dbReference type="Google" id="ProtNLM"/>
    </source>
</evidence>
<proteinExistence type="predicted"/>
<keyword evidence="2" id="KW-0812">Transmembrane</keyword>
<dbReference type="AlphaFoldDB" id="A0AAQ4DXU9"/>
<keyword evidence="2" id="KW-1133">Transmembrane helix</keyword>
<gene>
    <name evidence="3" type="ORF">V5799_005930</name>
</gene>
<dbReference type="EMBL" id="JARKHS020025601">
    <property type="protein sequence ID" value="KAK8767289.1"/>
    <property type="molecule type" value="Genomic_DNA"/>
</dbReference>
<feature type="region of interest" description="Disordered" evidence="1">
    <location>
        <begin position="147"/>
        <end position="177"/>
    </location>
</feature>
<organism evidence="3 4">
    <name type="scientific">Amblyomma americanum</name>
    <name type="common">Lone star tick</name>
    <dbReference type="NCBI Taxonomy" id="6943"/>
    <lineage>
        <taxon>Eukaryota</taxon>
        <taxon>Metazoa</taxon>
        <taxon>Ecdysozoa</taxon>
        <taxon>Arthropoda</taxon>
        <taxon>Chelicerata</taxon>
        <taxon>Arachnida</taxon>
        <taxon>Acari</taxon>
        <taxon>Parasitiformes</taxon>
        <taxon>Ixodida</taxon>
        <taxon>Ixodoidea</taxon>
        <taxon>Ixodidae</taxon>
        <taxon>Amblyomminae</taxon>
        <taxon>Amblyomma</taxon>
    </lineage>
</organism>
<comment type="caution">
    <text evidence="3">The sequence shown here is derived from an EMBL/GenBank/DDBJ whole genome shotgun (WGS) entry which is preliminary data.</text>
</comment>
<evidence type="ECO:0000256" key="2">
    <source>
        <dbReference type="SAM" id="Phobius"/>
    </source>
</evidence>
<feature type="compositionally biased region" description="Basic and acidic residues" evidence="1">
    <location>
        <begin position="1"/>
        <end position="16"/>
    </location>
</feature>
<evidence type="ECO:0000313" key="4">
    <source>
        <dbReference type="Proteomes" id="UP001321473"/>
    </source>
</evidence>
<feature type="compositionally biased region" description="Basic and acidic residues" evidence="1">
    <location>
        <begin position="53"/>
        <end position="78"/>
    </location>
</feature>
<keyword evidence="2" id="KW-0472">Membrane</keyword>
<sequence length="598" mass="66422">MRNEHRAPGQPRRERPASGGHHVQGAASAGPLHQGQDSARRHSQSLVPSTESGRLEDQMACEDLRLHARRRHEDDTRSRSTSSTNDVVMGSPRRARSCLVVITWSLCVAGVATLVIPALFLLFPLIKAGFLNVPGVVPTPMPSTTLPTTFQPTVSPKTSPTTSPKEGTTSTIPSTSLTVSSSTAVTDECLEPSPVLHDLQNLSDLQSTSQAYKPPGPVGRRQPVYCIYNVTRFRRPKGYGFLPLHLPLAYCPGIVYWSWSLPGGQLTSRAKEFDEQYGLAAIKALSMQQSTTVDLFLTLGGYREDSADFHKLETDPTTRHRLVQDFYAAYLRYNLSGLNLHWVPNTRACETIFGGNVPRLGEFIHSIRALISLNVRNPGVFAVSAMVNPRELAQMEFFRAIRGHLNLTFFKTHEHSRTNSFNEYCGNSVMVLESQLARLKPFFRTPVVSPSTLDTDHQHTGVLCISVSLSLYARQGGHLQQPAPPQIVSATPGFMSLFEVCDSKLAFNERVNRVPGCVVKRTHGPLLQVTIAFDSAETLRTKMAKLGDYGDACVLVYDVDFDNYREGCSGGWERYLMIRHLYSARVRRSWFNLSEHLP</sequence>
<dbReference type="SUPFAM" id="SSF51445">
    <property type="entry name" value="(Trans)glycosidases"/>
    <property type="match status" value="1"/>
</dbReference>
<protein>
    <recommendedName>
        <fullName evidence="5">Chitinase</fullName>
    </recommendedName>
</protein>
<feature type="transmembrane region" description="Helical" evidence="2">
    <location>
        <begin position="99"/>
        <end position="123"/>
    </location>
</feature>
<evidence type="ECO:0000313" key="3">
    <source>
        <dbReference type="EMBL" id="KAK8767289.1"/>
    </source>
</evidence>